<dbReference type="InterPro" id="IPR006342">
    <property type="entry name" value="FkbM_mtfrase"/>
</dbReference>
<dbReference type="PANTHER" id="PTHR34203:SF15">
    <property type="entry name" value="SLL1173 PROTEIN"/>
    <property type="match status" value="1"/>
</dbReference>
<evidence type="ECO:0000259" key="1">
    <source>
        <dbReference type="Pfam" id="PF05050"/>
    </source>
</evidence>
<dbReference type="Gene3D" id="3.40.50.150">
    <property type="entry name" value="Vaccinia Virus protein VP39"/>
    <property type="match status" value="1"/>
</dbReference>
<sequence>MIAPKPIQFDRATGALEGANALERLAACALVMGARVSSGFSYRGYNAAANLMRKALPQRDIAIKLNPDATFVFPYGDGYWSKLLELSYRYEIELDLLFEGSADVDYTLIDCGANYGYWSVLVSSKPFGAHRAIAIEPSRANFARLAHNAHVNSDRFEVMKCAIGAQRGTATLSGTKHEALSIVGSARAAGEDVPVIRLDDLLDEGRIAHGGKYLVKLDVEGVEIDAIRGGERLLQGDTAIICEEHGSDRDHTVSRFILEHTPMKLVVYDPGSNQFETVVDLAILDRIKVASNVGYNVVGTASAFWQTRIENLNASAAKRSMRN</sequence>
<dbReference type="RefSeq" id="WP_092684136.1">
    <property type="nucleotide sequence ID" value="NZ_FODT01000005.1"/>
</dbReference>
<keyword evidence="2" id="KW-0808">Transferase</keyword>
<protein>
    <submittedName>
        <fullName evidence="2">Methyltransferase, FkbM family</fullName>
    </submittedName>
</protein>
<gene>
    <name evidence="2" type="ORF">SAMN05444123_105337</name>
</gene>
<dbReference type="Proteomes" id="UP000199615">
    <property type="component" value="Unassembled WGS sequence"/>
</dbReference>
<organism evidence="2 3">
    <name type="scientific">Rhodopseudomonas pseudopalustris</name>
    <dbReference type="NCBI Taxonomy" id="1513892"/>
    <lineage>
        <taxon>Bacteria</taxon>
        <taxon>Pseudomonadati</taxon>
        <taxon>Pseudomonadota</taxon>
        <taxon>Alphaproteobacteria</taxon>
        <taxon>Hyphomicrobiales</taxon>
        <taxon>Nitrobacteraceae</taxon>
        <taxon>Rhodopseudomonas</taxon>
    </lineage>
</organism>
<dbReference type="EMBL" id="FODT01000005">
    <property type="protein sequence ID" value="SEO88497.1"/>
    <property type="molecule type" value="Genomic_DNA"/>
</dbReference>
<evidence type="ECO:0000313" key="2">
    <source>
        <dbReference type="EMBL" id="SEO88497.1"/>
    </source>
</evidence>
<keyword evidence="2" id="KW-0489">Methyltransferase</keyword>
<dbReference type="NCBIfam" id="TIGR01444">
    <property type="entry name" value="fkbM_fam"/>
    <property type="match status" value="1"/>
</dbReference>
<evidence type="ECO:0000313" key="3">
    <source>
        <dbReference type="Proteomes" id="UP000199615"/>
    </source>
</evidence>
<name>A0A1H8TC46_9BRAD</name>
<dbReference type="Pfam" id="PF05050">
    <property type="entry name" value="Methyltransf_21"/>
    <property type="match status" value="1"/>
</dbReference>
<reference evidence="3" key="1">
    <citation type="submission" date="2016-10" db="EMBL/GenBank/DDBJ databases">
        <authorList>
            <person name="Varghese N."/>
            <person name="Submissions S."/>
        </authorList>
    </citation>
    <scope>NUCLEOTIDE SEQUENCE [LARGE SCALE GENOMIC DNA]</scope>
    <source>
        <strain evidence="3">DSM 123</strain>
    </source>
</reference>
<dbReference type="GO" id="GO:0032259">
    <property type="term" value="P:methylation"/>
    <property type="evidence" value="ECO:0007669"/>
    <property type="project" value="UniProtKB-KW"/>
</dbReference>
<proteinExistence type="predicted"/>
<keyword evidence="3" id="KW-1185">Reference proteome</keyword>
<accession>A0A1H8TC46</accession>
<dbReference type="InterPro" id="IPR029063">
    <property type="entry name" value="SAM-dependent_MTases_sf"/>
</dbReference>
<dbReference type="GO" id="GO:0008168">
    <property type="term" value="F:methyltransferase activity"/>
    <property type="evidence" value="ECO:0007669"/>
    <property type="project" value="UniProtKB-KW"/>
</dbReference>
<dbReference type="InterPro" id="IPR052514">
    <property type="entry name" value="SAM-dependent_MTase"/>
</dbReference>
<dbReference type="OrthoDB" id="8052759at2"/>
<dbReference type="AlphaFoldDB" id="A0A1H8TC46"/>
<dbReference type="PANTHER" id="PTHR34203">
    <property type="entry name" value="METHYLTRANSFERASE, FKBM FAMILY PROTEIN"/>
    <property type="match status" value="1"/>
</dbReference>
<dbReference type="SUPFAM" id="SSF53335">
    <property type="entry name" value="S-adenosyl-L-methionine-dependent methyltransferases"/>
    <property type="match status" value="1"/>
</dbReference>
<feature type="domain" description="Methyltransferase FkbM" evidence="1">
    <location>
        <begin position="110"/>
        <end position="248"/>
    </location>
</feature>